<keyword evidence="2" id="KW-1185">Reference proteome</keyword>
<comment type="caution">
    <text evidence="1">The sequence shown here is derived from an EMBL/GenBank/DDBJ whole genome shotgun (WGS) entry which is preliminary data.</text>
</comment>
<proteinExistence type="predicted"/>
<organism evidence="1 2">
    <name type="scientific">Moesziomyces aphidis</name>
    <name type="common">Pseudozyma aphidis</name>
    <dbReference type="NCBI Taxonomy" id="84754"/>
    <lineage>
        <taxon>Eukaryota</taxon>
        <taxon>Fungi</taxon>
        <taxon>Dikarya</taxon>
        <taxon>Basidiomycota</taxon>
        <taxon>Ustilaginomycotina</taxon>
        <taxon>Ustilaginomycetes</taxon>
        <taxon>Ustilaginales</taxon>
        <taxon>Ustilaginaceae</taxon>
        <taxon>Moesziomyces</taxon>
    </lineage>
</organism>
<name>W3VRN6_MOEAP</name>
<dbReference type="Proteomes" id="UP000019462">
    <property type="component" value="Unassembled WGS sequence"/>
</dbReference>
<evidence type="ECO:0000313" key="2">
    <source>
        <dbReference type="Proteomes" id="UP000019462"/>
    </source>
</evidence>
<dbReference type="HOGENOM" id="CLU_1897100_0_0_1"/>
<accession>W3VRN6</accession>
<dbReference type="AlphaFoldDB" id="W3VRN6"/>
<evidence type="ECO:0000313" key="1">
    <source>
        <dbReference type="EMBL" id="ETS63456.1"/>
    </source>
</evidence>
<sequence>MKFAIKSAQTTKTFNKVQQTHRASSSFDTPWQVDSARGCAAPISACQVRHYCDPWSASLGLASSGSTCSNLAPLDFARKASSAGPSAATVHSRAALTSPSQLGTNIETLALLIFHSPLGLDKDLPTPRRLEPLS</sequence>
<gene>
    <name evidence="1" type="ORF">PaG_01741</name>
</gene>
<protein>
    <submittedName>
        <fullName evidence="1">Uncharacterized protein</fullName>
    </submittedName>
</protein>
<reference evidence="1 2" key="1">
    <citation type="journal article" date="2014" name="Genome Announc.">
        <title>Genome sequence of the basidiomycetous fungus Pseudozyma aphidis DSM70725, an efficient producer of biosurfactant mannosylerythritol lipids.</title>
        <authorList>
            <person name="Lorenz S."/>
            <person name="Guenther M."/>
            <person name="Grumaz C."/>
            <person name="Rupp S."/>
            <person name="Zibek S."/>
            <person name="Sohn K."/>
        </authorList>
    </citation>
    <scope>NUCLEOTIDE SEQUENCE [LARGE SCALE GENOMIC DNA]</scope>
    <source>
        <strain evidence="2">ATCC 32657 / CBS 517.83 / DSM 70725 / JCM 10318 / NBRC 10182 / NRRL Y-7954 / St-0401</strain>
    </source>
</reference>
<dbReference type="EMBL" id="AWNI01000008">
    <property type="protein sequence ID" value="ETS63456.1"/>
    <property type="molecule type" value="Genomic_DNA"/>
</dbReference>